<reference evidence="2" key="1">
    <citation type="submission" date="2020-02" db="EMBL/GenBank/DDBJ databases">
        <authorList>
            <person name="Palmer J.M."/>
        </authorList>
    </citation>
    <scope>NUCLEOTIDE SEQUENCE</scope>
    <source>
        <strain evidence="2">EPUS1.4</strain>
        <tissue evidence="2">Thallus</tissue>
    </source>
</reference>
<evidence type="ECO:0000313" key="3">
    <source>
        <dbReference type="Proteomes" id="UP000606974"/>
    </source>
</evidence>
<dbReference type="AlphaFoldDB" id="A0A8H7AV06"/>
<organism evidence="2 3">
    <name type="scientific">Endocarpon pusillum</name>
    <dbReference type="NCBI Taxonomy" id="364733"/>
    <lineage>
        <taxon>Eukaryota</taxon>
        <taxon>Fungi</taxon>
        <taxon>Dikarya</taxon>
        <taxon>Ascomycota</taxon>
        <taxon>Pezizomycotina</taxon>
        <taxon>Eurotiomycetes</taxon>
        <taxon>Chaetothyriomycetidae</taxon>
        <taxon>Verrucariales</taxon>
        <taxon>Verrucariaceae</taxon>
        <taxon>Endocarpon</taxon>
    </lineage>
</organism>
<dbReference type="PANTHER" id="PTHR33112">
    <property type="entry name" value="DOMAIN PROTEIN, PUTATIVE-RELATED"/>
    <property type="match status" value="1"/>
</dbReference>
<comment type="caution">
    <text evidence="2">The sequence shown here is derived from an EMBL/GenBank/DDBJ whole genome shotgun (WGS) entry which is preliminary data.</text>
</comment>
<proteinExistence type="predicted"/>
<evidence type="ECO:0000259" key="1">
    <source>
        <dbReference type="Pfam" id="PF06985"/>
    </source>
</evidence>
<keyword evidence="3" id="KW-1185">Reference proteome</keyword>
<dbReference type="Pfam" id="PF06985">
    <property type="entry name" value="HET"/>
    <property type="match status" value="1"/>
</dbReference>
<feature type="domain" description="Heterokaryon incompatibility" evidence="1">
    <location>
        <begin position="119"/>
        <end position="238"/>
    </location>
</feature>
<dbReference type="OrthoDB" id="5428863at2759"/>
<evidence type="ECO:0000313" key="2">
    <source>
        <dbReference type="EMBL" id="KAF7513676.1"/>
    </source>
</evidence>
<protein>
    <recommendedName>
        <fullName evidence="1">Heterokaryon incompatibility domain-containing protein</fullName>
    </recommendedName>
</protein>
<dbReference type="PANTHER" id="PTHR33112:SF1">
    <property type="entry name" value="HETEROKARYON INCOMPATIBILITY DOMAIN-CONTAINING PROTEIN"/>
    <property type="match status" value="1"/>
</dbReference>
<dbReference type="InterPro" id="IPR010730">
    <property type="entry name" value="HET"/>
</dbReference>
<accession>A0A8H7AV06</accession>
<name>A0A8H7AV06_9EURO</name>
<dbReference type="Proteomes" id="UP000606974">
    <property type="component" value="Unassembled WGS sequence"/>
</dbReference>
<dbReference type="EMBL" id="JAACFV010000004">
    <property type="protein sequence ID" value="KAF7513676.1"/>
    <property type="molecule type" value="Genomic_DNA"/>
</dbReference>
<gene>
    <name evidence="2" type="ORF">GJ744_007727</name>
</gene>
<sequence>MRIQLCGWGRVRKLEEKDLKSYTLEPSYLKTFTCRIRNTKMHFRSSSGHINGVEGLWTQNAFSMISLANRSSRYQKTRTHICGLHNHHHHHHHHHHTSSIRVIGCLGRAFTPLILGAAYFALSYVWGQTSAVQNTSSNVAEDAVTVVKTLGRDCLREGKYCINQPDQEEKHEQIQDMGRIYEGATLTIVVVTGVTDEDGLAGVSSTSVVVGKRKLALKFTTSLAWELKWPTRGWTCQECLYTPLTQLTLVVGLLRAFTSLSTWGFQLSYLTVALQRVPLWIMSKLDLPAV</sequence>